<dbReference type="PANTHER" id="PTHR12812:SF0">
    <property type="entry name" value="HEPARAN-SULFATE 6-O-SULFOTRANSFERASE"/>
    <property type="match status" value="1"/>
</dbReference>
<dbReference type="InterPro" id="IPR010635">
    <property type="entry name" value="Heparan_SO4-6-sulfoTrfase"/>
</dbReference>
<dbReference type="PANTHER" id="PTHR12812">
    <property type="entry name" value="HEPARAN SULFATE 6-O-SULFOTRANSFERASE 3"/>
    <property type="match status" value="1"/>
</dbReference>
<feature type="region of interest" description="Disordered" evidence="7">
    <location>
        <begin position="89"/>
        <end position="122"/>
    </location>
</feature>
<keyword evidence="6" id="KW-0325">Glycoprotein</keyword>
<evidence type="ECO:0000256" key="5">
    <source>
        <dbReference type="ARBA" id="ARBA00023136"/>
    </source>
</evidence>
<dbReference type="Proteomes" id="UP000054558">
    <property type="component" value="Unassembled WGS sequence"/>
</dbReference>
<dbReference type="Gene3D" id="3.40.50.300">
    <property type="entry name" value="P-loop containing nucleotide triphosphate hydrolases"/>
    <property type="match status" value="1"/>
</dbReference>
<feature type="compositionally biased region" description="Acidic residues" evidence="7">
    <location>
        <begin position="99"/>
        <end position="122"/>
    </location>
</feature>
<dbReference type="AlphaFoldDB" id="A0A1Y1HLH8"/>
<gene>
    <name evidence="9" type="ORF">KFL_000190500</name>
</gene>
<keyword evidence="2" id="KW-0808">Transferase</keyword>
<comment type="subcellular location">
    <subcellularLocation>
        <location evidence="1">Membrane</location>
        <topology evidence="1">Single-pass membrane protein</topology>
    </subcellularLocation>
</comment>
<evidence type="ECO:0000256" key="1">
    <source>
        <dbReference type="ARBA" id="ARBA00004167"/>
    </source>
</evidence>
<evidence type="ECO:0000256" key="7">
    <source>
        <dbReference type="SAM" id="MobiDB-lite"/>
    </source>
</evidence>
<dbReference type="InterPro" id="IPR027417">
    <property type="entry name" value="P-loop_NTPase"/>
</dbReference>
<accession>A0A1Y1HLH8</accession>
<protein>
    <submittedName>
        <fullName evidence="9">Uncharacterized protein</fullName>
    </submittedName>
</protein>
<evidence type="ECO:0000313" key="10">
    <source>
        <dbReference type="Proteomes" id="UP000054558"/>
    </source>
</evidence>
<keyword evidence="10" id="KW-1185">Reference proteome</keyword>
<keyword evidence="3 8" id="KW-0812">Transmembrane</keyword>
<organism evidence="9 10">
    <name type="scientific">Klebsormidium nitens</name>
    <name type="common">Green alga</name>
    <name type="synonym">Ulothrix nitens</name>
    <dbReference type="NCBI Taxonomy" id="105231"/>
    <lineage>
        <taxon>Eukaryota</taxon>
        <taxon>Viridiplantae</taxon>
        <taxon>Streptophyta</taxon>
        <taxon>Klebsormidiophyceae</taxon>
        <taxon>Klebsormidiales</taxon>
        <taxon>Klebsormidiaceae</taxon>
        <taxon>Klebsormidium</taxon>
    </lineage>
</organism>
<reference evidence="9 10" key="1">
    <citation type="journal article" date="2014" name="Nat. Commun.">
        <title>Klebsormidium flaccidum genome reveals primary factors for plant terrestrial adaptation.</title>
        <authorList>
            <person name="Hori K."/>
            <person name="Maruyama F."/>
            <person name="Fujisawa T."/>
            <person name="Togashi T."/>
            <person name="Yamamoto N."/>
            <person name="Seo M."/>
            <person name="Sato S."/>
            <person name="Yamada T."/>
            <person name="Mori H."/>
            <person name="Tajima N."/>
            <person name="Moriyama T."/>
            <person name="Ikeuchi M."/>
            <person name="Watanabe M."/>
            <person name="Wada H."/>
            <person name="Kobayashi K."/>
            <person name="Saito M."/>
            <person name="Masuda T."/>
            <person name="Sasaki-Sekimoto Y."/>
            <person name="Mashiguchi K."/>
            <person name="Awai K."/>
            <person name="Shimojima M."/>
            <person name="Masuda S."/>
            <person name="Iwai M."/>
            <person name="Nobusawa T."/>
            <person name="Narise T."/>
            <person name="Kondo S."/>
            <person name="Saito H."/>
            <person name="Sato R."/>
            <person name="Murakawa M."/>
            <person name="Ihara Y."/>
            <person name="Oshima-Yamada Y."/>
            <person name="Ohtaka K."/>
            <person name="Satoh M."/>
            <person name="Sonobe K."/>
            <person name="Ishii M."/>
            <person name="Ohtani R."/>
            <person name="Kanamori-Sato M."/>
            <person name="Honoki R."/>
            <person name="Miyazaki D."/>
            <person name="Mochizuki H."/>
            <person name="Umetsu J."/>
            <person name="Higashi K."/>
            <person name="Shibata D."/>
            <person name="Kamiya Y."/>
            <person name="Sato N."/>
            <person name="Nakamura Y."/>
            <person name="Tabata S."/>
            <person name="Ida S."/>
            <person name="Kurokawa K."/>
            <person name="Ohta H."/>
        </authorList>
    </citation>
    <scope>NUCLEOTIDE SEQUENCE [LARGE SCALE GENOMIC DNA]</scope>
    <source>
        <strain evidence="9 10">NIES-2285</strain>
    </source>
</reference>
<evidence type="ECO:0000256" key="2">
    <source>
        <dbReference type="ARBA" id="ARBA00022679"/>
    </source>
</evidence>
<evidence type="ECO:0000256" key="8">
    <source>
        <dbReference type="SAM" id="Phobius"/>
    </source>
</evidence>
<dbReference type="GO" id="GO:0008146">
    <property type="term" value="F:sulfotransferase activity"/>
    <property type="evidence" value="ECO:0007669"/>
    <property type="project" value="InterPro"/>
</dbReference>
<evidence type="ECO:0000256" key="3">
    <source>
        <dbReference type="ARBA" id="ARBA00022692"/>
    </source>
</evidence>
<feature type="transmembrane region" description="Helical" evidence="8">
    <location>
        <begin position="21"/>
        <end position="43"/>
    </location>
</feature>
<sequence>MDSPKNRPGFRSPAFNRRYCLIFLFLFWSFWAAYSLYFHGALYRITWVTMSKREHSIVGIQKILNGTTRLMNAAMKEGPDVWKVRWGDDAESPSHSWEEADDDSADVEEEEEEGNEADDESIDLLPLEPLHEEFLAGRATVFLLRIQKAASSTLDVMFSTHVNMAECQPNIRALERLEEEKCNQLFILLHYAEYKPDSCTGLTAWDDPAWEDLDCIPWIFSYTYEAKYHRLPEPERARVARTFQSSRLISGHFSYGIHSIGHRGAFAYVTTLRHPVSRVVSWWNWNIQLGKLSGIVSAGNATFDDFVWDDGFRFGGFQKSNHMTRVLCNEETGNLLIVCFLHIRGSDDRGSEGRLGEDTPLGALTEITRAHYECALRNLRNFALVFLAENMSDVEPLAPLVSRLFNMKRTVGPLKGTETNPTTLDESAGMVVRSSLSEATTAKLAELNSWDAMLYEKAGKLHELSVARLKEMAASKQWSKYVEDAAEIVEDTSEDG</sequence>
<dbReference type="GO" id="GO:0016020">
    <property type="term" value="C:membrane"/>
    <property type="evidence" value="ECO:0007669"/>
    <property type="project" value="UniProtKB-SubCell"/>
</dbReference>
<keyword evidence="5 8" id="KW-0472">Membrane</keyword>
<name>A0A1Y1HLH8_KLENI</name>
<keyword evidence="4 8" id="KW-1133">Transmembrane helix</keyword>
<proteinExistence type="predicted"/>
<dbReference type="EMBL" id="DF236968">
    <property type="protein sequence ID" value="GAQ78833.1"/>
    <property type="molecule type" value="Genomic_DNA"/>
</dbReference>
<evidence type="ECO:0000256" key="6">
    <source>
        <dbReference type="ARBA" id="ARBA00023180"/>
    </source>
</evidence>
<dbReference type="SUPFAM" id="SSF52540">
    <property type="entry name" value="P-loop containing nucleoside triphosphate hydrolases"/>
    <property type="match status" value="1"/>
</dbReference>
<evidence type="ECO:0000256" key="4">
    <source>
        <dbReference type="ARBA" id="ARBA00022989"/>
    </source>
</evidence>
<evidence type="ECO:0000313" key="9">
    <source>
        <dbReference type="EMBL" id="GAQ78833.1"/>
    </source>
</evidence>